<dbReference type="AlphaFoldDB" id="A0A8J3YBU5"/>
<dbReference type="InterPro" id="IPR050267">
    <property type="entry name" value="Anti-sigma-factor_SerPK"/>
</dbReference>
<dbReference type="RefSeq" id="WP_203940893.1">
    <property type="nucleotide sequence ID" value="NZ_BAAAGJ010000003.1"/>
</dbReference>
<dbReference type="Gene3D" id="3.30.565.10">
    <property type="entry name" value="Histidine kinase-like ATPase, C-terminal domain"/>
    <property type="match status" value="1"/>
</dbReference>
<sequence>MSELTARFDLPLGAEAPRAARHAVAPVLHGWGYADEDWLHLARLVVSELVANAVLHGGGCLSLELQAHDGGVVVSVADGSAVLPTQPDPTSLDPARLAAGGRGVALIEAFGCAWGTHDHEGGKRVWVRLPEHPLTPGPGTAGVAAG</sequence>
<dbReference type="SUPFAM" id="SSF55874">
    <property type="entry name" value="ATPase domain of HSP90 chaperone/DNA topoisomerase II/histidine kinase"/>
    <property type="match status" value="1"/>
</dbReference>
<dbReference type="Proteomes" id="UP000652013">
    <property type="component" value="Unassembled WGS sequence"/>
</dbReference>
<evidence type="ECO:0000259" key="2">
    <source>
        <dbReference type="Pfam" id="PF13581"/>
    </source>
</evidence>
<dbReference type="GO" id="GO:0004674">
    <property type="term" value="F:protein serine/threonine kinase activity"/>
    <property type="evidence" value="ECO:0007669"/>
    <property type="project" value="UniProtKB-KW"/>
</dbReference>
<evidence type="ECO:0000313" key="4">
    <source>
        <dbReference type="Proteomes" id="UP000652013"/>
    </source>
</evidence>
<dbReference type="CDD" id="cd16936">
    <property type="entry name" value="HATPase_RsbW-like"/>
    <property type="match status" value="1"/>
</dbReference>
<dbReference type="InterPro" id="IPR003594">
    <property type="entry name" value="HATPase_dom"/>
</dbReference>
<protein>
    <recommendedName>
        <fullName evidence="2">Histidine kinase/HSP90-like ATPase domain-containing protein</fullName>
    </recommendedName>
</protein>
<keyword evidence="1" id="KW-0808">Transferase</keyword>
<organism evidence="3 4">
    <name type="scientific">Spirilliplanes yamanashiensis</name>
    <dbReference type="NCBI Taxonomy" id="42233"/>
    <lineage>
        <taxon>Bacteria</taxon>
        <taxon>Bacillati</taxon>
        <taxon>Actinomycetota</taxon>
        <taxon>Actinomycetes</taxon>
        <taxon>Micromonosporales</taxon>
        <taxon>Micromonosporaceae</taxon>
        <taxon>Spirilliplanes</taxon>
    </lineage>
</organism>
<evidence type="ECO:0000256" key="1">
    <source>
        <dbReference type="ARBA" id="ARBA00022527"/>
    </source>
</evidence>
<keyword evidence="4" id="KW-1185">Reference proteome</keyword>
<keyword evidence="1" id="KW-0723">Serine/threonine-protein kinase</keyword>
<dbReference type="PANTHER" id="PTHR35526">
    <property type="entry name" value="ANTI-SIGMA-F FACTOR RSBW-RELATED"/>
    <property type="match status" value="1"/>
</dbReference>
<reference evidence="3" key="1">
    <citation type="submission" date="2021-01" db="EMBL/GenBank/DDBJ databases">
        <title>Whole genome shotgun sequence of Spirilliplanes yamanashiensis NBRC 15828.</title>
        <authorList>
            <person name="Komaki H."/>
            <person name="Tamura T."/>
        </authorList>
    </citation>
    <scope>NUCLEOTIDE SEQUENCE</scope>
    <source>
        <strain evidence="3">NBRC 15828</strain>
    </source>
</reference>
<evidence type="ECO:0000313" key="3">
    <source>
        <dbReference type="EMBL" id="GIJ05688.1"/>
    </source>
</evidence>
<dbReference type="PANTHER" id="PTHR35526:SF3">
    <property type="entry name" value="ANTI-SIGMA-F FACTOR RSBW"/>
    <property type="match status" value="1"/>
</dbReference>
<dbReference type="EMBL" id="BOOY01000036">
    <property type="protein sequence ID" value="GIJ05688.1"/>
    <property type="molecule type" value="Genomic_DNA"/>
</dbReference>
<keyword evidence="1" id="KW-0418">Kinase</keyword>
<accession>A0A8J3YBU5</accession>
<dbReference type="InterPro" id="IPR036890">
    <property type="entry name" value="HATPase_C_sf"/>
</dbReference>
<comment type="caution">
    <text evidence="3">The sequence shown here is derived from an EMBL/GenBank/DDBJ whole genome shotgun (WGS) entry which is preliminary data.</text>
</comment>
<dbReference type="Pfam" id="PF13581">
    <property type="entry name" value="HATPase_c_2"/>
    <property type="match status" value="1"/>
</dbReference>
<feature type="domain" description="Histidine kinase/HSP90-like ATPase" evidence="2">
    <location>
        <begin position="15"/>
        <end position="128"/>
    </location>
</feature>
<proteinExistence type="predicted"/>
<name>A0A8J3YBU5_9ACTN</name>
<gene>
    <name evidence="3" type="ORF">Sya03_50400</name>
</gene>